<dbReference type="Pfam" id="PF09420">
    <property type="entry name" value="Nop16"/>
    <property type="match status" value="1"/>
</dbReference>
<keyword evidence="6" id="KW-0539">Nucleus</keyword>
<comment type="function">
    <text evidence="1">Involved in the biogenesis of the 60S ribosomal subunit.</text>
</comment>
<evidence type="ECO:0000256" key="7">
    <source>
        <dbReference type="ARBA" id="ARBA00023274"/>
    </source>
</evidence>
<evidence type="ECO:0000313" key="9">
    <source>
        <dbReference type="EMBL" id="KAF7503670.1"/>
    </source>
</evidence>
<dbReference type="GO" id="GO:0042273">
    <property type="term" value="P:ribosomal large subunit biogenesis"/>
    <property type="evidence" value="ECO:0007669"/>
    <property type="project" value="TreeGrafter"/>
</dbReference>
<dbReference type="OrthoDB" id="285729at2759"/>
<name>A0A8H7A6S4_9EURO</name>
<feature type="region of interest" description="Disordered" evidence="8">
    <location>
        <begin position="130"/>
        <end position="177"/>
    </location>
</feature>
<evidence type="ECO:0000256" key="6">
    <source>
        <dbReference type="ARBA" id="ARBA00023242"/>
    </source>
</evidence>
<sequence>MGRERQKAKKRSSIPKTKPSLHGRTKHGKKKVNFLGNAVIAENWDRNLTLVQNYKRLGLTSRLGAATGGVEKKVKRAGPGVAGSGDGGEEEEEEEVVDNLAMPGSMRATKLVPGEVRVERDPETGRILRVIRPGAGSEGLDKRHKRRRLDDPLNSDSGGENGAAATADPIRAGRREPATDVVAALEAQAAQEAVQLARRRRPRQQSKREEEWIATLVAKYGDDIGAMARDRRLNPMQQTEADIGRRVMKWRDRREGGSVVEAIVV</sequence>
<dbReference type="GO" id="GO:1990904">
    <property type="term" value="C:ribonucleoprotein complex"/>
    <property type="evidence" value="ECO:0007669"/>
    <property type="project" value="UniProtKB-KW"/>
</dbReference>
<keyword evidence="7" id="KW-0687">Ribonucleoprotein</keyword>
<comment type="similarity">
    <text evidence="3">Belongs to the NOP16 family.</text>
</comment>
<evidence type="ECO:0000256" key="4">
    <source>
        <dbReference type="ARBA" id="ARBA00011187"/>
    </source>
</evidence>
<dbReference type="PANTHER" id="PTHR13243">
    <property type="entry name" value="HSPC111 PROTEIN-RELATED"/>
    <property type="match status" value="1"/>
</dbReference>
<organism evidence="9 10">
    <name type="scientific">Endocarpon pusillum</name>
    <dbReference type="NCBI Taxonomy" id="364733"/>
    <lineage>
        <taxon>Eukaryota</taxon>
        <taxon>Fungi</taxon>
        <taxon>Dikarya</taxon>
        <taxon>Ascomycota</taxon>
        <taxon>Pezizomycotina</taxon>
        <taxon>Eurotiomycetes</taxon>
        <taxon>Chaetothyriomycetidae</taxon>
        <taxon>Verrucariales</taxon>
        <taxon>Verrucariaceae</taxon>
        <taxon>Endocarpon</taxon>
    </lineage>
</organism>
<dbReference type="PANTHER" id="PTHR13243:SF1">
    <property type="entry name" value="NUCLEOLAR PROTEIN 16"/>
    <property type="match status" value="1"/>
</dbReference>
<dbReference type="AlphaFoldDB" id="A0A8H7A6S4"/>
<evidence type="ECO:0000256" key="3">
    <source>
        <dbReference type="ARBA" id="ARBA00008479"/>
    </source>
</evidence>
<dbReference type="EMBL" id="JAACFV010000167">
    <property type="protein sequence ID" value="KAF7503670.1"/>
    <property type="molecule type" value="Genomic_DNA"/>
</dbReference>
<evidence type="ECO:0000256" key="8">
    <source>
        <dbReference type="SAM" id="MobiDB-lite"/>
    </source>
</evidence>
<reference evidence="9" key="1">
    <citation type="submission" date="2020-02" db="EMBL/GenBank/DDBJ databases">
        <authorList>
            <person name="Palmer J.M."/>
        </authorList>
    </citation>
    <scope>NUCLEOTIDE SEQUENCE</scope>
    <source>
        <strain evidence="9">EPUS1.4</strain>
        <tissue evidence="9">Thallus</tissue>
    </source>
</reference>
<comment type="subcellular location">
    <subcellularLocation>
        <location evidence="2">Nucleus</location>
        <location evidence="2">Nucleolus</location>
    </subcellularLocation>
</comment>
<accession>A0A8H7A6S4</accession>
<evidence type="ECO:0000313" key="10">
    <source>
        <dbReference type="Proteomes" id="UP000606974"/>
    </source>
</evidence>
<dbReference type="Proteomes" id="UP000606974">
    <property type="component" value="Unassembled WGS sequence"/>
</dbReference>
<keyword evidence="10" id="KW-1185">Reference proteome</keyword>
<dbReference type="GO" id="GO:0005730">
    <property type="term" value="C:nucleolus"/>
    <property type="evidence" value="ECO:0007669"/>
    <property type="project" value="UniProtKB-SubCell"/>
</dbReference>
<feature type="region of interest" description="Disordered" evidence="8">
    <location>
        <begin position="1"/>
        <end position="31"/>
    </location>
</feature>
<dbReference type="InterPro" id="IPR019002">
    <property type="entry name" value="Ribosome_biogenesis_Nop16"/>
</dbReference>
<evidence type="ECO:0000256" key="1">
    <source>
        <dbReference type="ARBA" id="ARBA00002889"/>
    </source>
</evidence>
<protein>
    <recommendedName>
        <fullName evidence="5">Nucleolar protein 16</fullName>
    </recommendedName>
</protein>
<gene>
    <name evidence="9" type="ORF">GJ744_003399</name>
</gene>
<comment type="subunit">
    <text evidence="4">Component of the pre-66S ribosomal particle.</text>
</comment>
<evidence type="ECO:0000256" key="5">
    <source>
        <dbReference type="ARBA" id="ARBA00015522"/>
    </source>
</evidence>
<proteinExistence type="inferred from homology"/>
<comment type="caution">
    <text evidence="9">The sequence shown here is derived from an EMBL/GenBank/DDBJ whole genome shotgun (WGS) entry which is preliminary data.</text>
</comment>
<evidence type="ECO:0000256" key="2">
    <source>
        <dbReference type="ARBA" id="ARBA00004604"/>
    </source>
</evidence>